<dbReference type="EMBL" id="JAHQCW010000052">
    <property type="protein sequence ID" value="MBU9739203.1"/>
    <property type="molecule type" value="Genomic_DNA"/>
</dbReference>
<dbReference type="RefSeq" id="WP_158347434.1">
    <property type="nucleotide sequence ID" value="NZ_JAHQCW010000052.1"/>
</dbReference>
<evidence type="ECO:0000259" key="4">
    <source>
        <dbReference type="Pfam" id="PF00251"/>
    </source>
</evidence>
<accession>A0A949NI16</accession>
<sequence length="332" mass="38544">MLRHEGNHLGDTWYYVEGDICHCYYLTCPESVPRHTDWEIAHATSRDMVHWELQGTVLRKGDAGEWDANGISTGSVIRYKGIYWMAYTGQWNGPVGMVGLASSKDLYHWEKCSYNPVTCPDDHYYAMNGAGVRTFSHWRDPYLFTDGDYAYHLTCATRKGGRPDACGTAGLARSRDMEHWELLRPMEIEAVCQEMECPQIHLIDGHYVLLFSCYGLLFSDEYVRKYGRRLRQTSYYMISDSMFGPYRFCREWKLLPDDFEDPDRNVQYANQLVEKGGRWYLLGTVWSEQGDYIPDPLVYEMKNGALRLIDERENASGRNYLEKLEDVGIITV</sequence>
<dbReference type="Proteomes" id="UP000712157">
    <property type="component" value="Unassembled WGS sequence"/>
</dbReference>
<dbReference type="PANTHER" id="PTHR43101">
    <property type="entry name" value="BETA-FRUCTOSIDASE"/>
    <property type="match status" value="1"/>
</dbReference>
<comment type="caution">
    <text evidence="5">The sequence shown here is derived from an EMBL/GenBank/DDBJ whole genome shotgun (WGS) entry which is preliminary data.</text>
</comment>
<name>A0A949NI16_9FIRM</name>
<reference evidence="5" key="1">
    <citation type="submission" date="2021-06" db="EMBL/GenBank/DDBJ databases">
        <title>Description of novel taxa of the family Lachnospiraceae.</title>
        <authorList>
            <person name="Chaplin A.V."/>
            <person name="Sokolova S.R."/>
            <person name="Pikina A.P."/>
            <person name="Korzhanova M."/>
            <person name="Belova V."/>
            <person name="Korostin D."/>
            <person name="Efimov B.A."/>
        </authorList>
    </citation>
    <scope>NUCLEOTIDE SEQUENCE</scope>
    <source>
        <strain evidence="5">ASD5720</strain>
    </source>
</reference>
<comment type="similarity">
    <text evidence="1">Belongs to the glycosyl hydrolase 32 family.</text>
</comment>
<dbReference type="InterPro" id="IPR013148">
    <property type="entry name" value="Glyco_hydro_32_N"/>
</dbReference>
<evidence type="ECO:0000256" key="2">
    <source>
        <dbReference type="ARBA" id="ARBA00022801"/>
    </source>
</evidence>
<dbReference type="Gene3D" id="2.115.10.20">
    <property type="entry name" value="Glycosyl hydrolase domain, family 43"/>
    <property type="match status" value="1"/>
</dbReference>
<protein>
    <recommendedName>
        <fullName evidence="4">Glycosyl hydrolase family 32 N-terminal domain-containing protein</fullName>
    </recommendedName>
</protein>
<evidence type="ECO:0000256" key="1">
    <source>
        <dbReference type="ARBA" id="ARBA00009902"/>
    </source>
</evidence>
<keyword evidence="3" id="KW-0326">Glycosidase</keyword>
<gene>
    <name evidence="5" type="ORF">KTH89_21930</name>
</gene>
<evidence type="ECO:0000313" key="6">
    <source>
        <dbReference type="Proteomes" id="UP000712157"/>
    </source>
</evidence>
<keyword evidence="2" id="KW-0378">Hydrolase</keyword>
<organism evidence="5 6">
    <name type="scientific">Diplocloster agilis</name>
    <dbReference type="NCBI Taxonomy" id="2850323"/>
    <lineage>
        <taxon>Bacteria</taxon>
        <taxon>Bacillati</taxon>
        <taxon>Bacillota</taxon>
        <taxon>Clostridia</taxon>
        <taxon>Lachnospirales</taxon>
        <taxon>Lachnospiraceae</taxon>
        <taxon>Diplocloster</taxon>
    </lineage>
</organism>
<dbReference type="CDD" id="cd18609">
    <property type="entry name" value="GH32-like"/>
    <property type="match status" value="1"/>
</dbReference>
<dbReference type="Pfam" id="PF00251">
    <property type="entry name" value="Glyco_hydro_32N"/>
    <property type="match status" value="1"/>
</dbReference>
<feature type="domain" description="Glycosyl hydrolase family 32 N-terminal" evidence="4">
    <location>
        <begin position="20"/>
        <end position="283"/>
    </location>
</feature>
<dbReference type="GO" id="GO:0016798">
    <property type="term" value="F:hydrolase activity, acting on glycosyl bonds"/>
    <property type="evidence" value="ECO:0007669"/>
    <property type="project" value="UniProtKB-KW"/>
</dbReference>
<evidence type="ECO:0000313" key="5">
    <source>
        <dbReference type="EMBL" id="MBU9739203.1"/>
    </source>
</evidence>
<dbReference type="SUPFAM" id="SSF75005">
    <property type="entry name" value="Arabinanase/levansucrase/invertase"/>
    <property type="match status" value="1"/>
</dbReference>
<dbReference type="InterPro" id="IPR023296">
    <property type="entry name" value="Glyco_hydro_beta-prop_sf"/>
</dbReference>
<dbReference type="AlphaFoldDB" id="A0A949NI16"/>
<keyword evidence="6" id="KW-1185">Reference proteome</keyword>
<dbReference type="PANTHER" id="PTHR43101:SF1">
    <property type="entry name" value="BETA-FRUCTOSIDASE"/>
    <property type="match status" value="1"/>
</dbReference>
<evidence type="ECO:0000256" key="3">
    <source>
        <dbReference type="ARBA" id="ARBA00023295"/>
    </source>
</evidence>
<proteinExistence type="inferred from homology"/>
<dbReference type="InterPro" id="IPR051214">
    <property type="entry name" value="GH32_Enzymes"/>
</dbReference>